<evidence type="ECO:0000313" key="3">
    <source>
        <dbReference type="Proteomes" id="UP000595296"/>
    </source>
</evidence>
<dbReference type="PANTHER" id="PTHR34611">
    <property type="match status" value="1"/>
</dbReference>
<dbReference type="Pfam" id="PF04754">
    <property type="entry name" value="Transposase_31"/>
    <property type="match status" value="1"/>
</dbReference>
<evidence type="ECO:0000313" key="2">
    <source>
        <dbReference type="EMBL" id="QQV75533.1"/>
    </source>
</evidence>
<name>A0A9E6MIV1_9RICK</name>
<dbReference type="InterPro" id="IPR051699">
    <property type="entry name" value="Rpn/YhgA-like_nuclease"/>
</dbReference>
<proteinExistence type="predicted"/>
<feature type="domain" description="Transposase (putative) YhgA-like" evidence="1">
    <location>
        <begin position="6"/>
        <end position="199"/>
    </location>
</feature>
<organism evidence="2 3">
    <name type="scientific">Rickettsia tillamookensis</name>
    <dbReference type="NCBI Taxonomy" id="2761623"/>
    <lineage>
        <taxon>Bacteria</taxon>
        <taxon>Pseudomonadati</taxon>
        <taxon>Pseudomonadota</taxon>
        <taxon>Alphaproteobacteria</taxon>
        <taxon>Rickettsiales</taxon>
        <taxon>Rickettsiaceae</taxon>
        <taxon>Rickettsieae</taxon>
        <taxon>Rickettsia</taxon>
        <taxon>spotted fever group</taxon>
    </lineage>
</organism>
<gene>
    <name evidence="2" type="ORF">H6P87_01094</name>
</gene>
<evidence type="ECO:0000259" key="1">
    <source>
        <dbReference type="Pfam" id="PF04754"/>
    </source>
</evidence>
<dbReference type="InterPro" id="IPR006842">
    <property type="entry name" value="Transposase_31"/>
</dbReference>
<dbReference type="PANTHER" id="PTHR34611:SF2">
    <property type="entry name" value="INACTIVE RECOMBINATION-PROMOTING NUCLEASE-LIKE PROTEIN RPNE-RELATED"/>
    <property type="match status" value="1"/>
</dbReference>
<keyword evidence="3" id="KW-1185">Reference proteome</keyword>
<accession>A0A9E6MIV1</accession>
<protein>
    <submittedName>
        <fullName evidence="2">ISNCY family transposase ISRor2</fullName>
    </submittedName>
</protein>
<dbReference type="RefSeq" id="WP_202069014.1">
    <property type="nucleotide sequence ID" value="NZ_CP060138.2"/>
</dbReference>
<reference evidence="2 3" key="1">
    <citation type="journal article" date="2021" name="Int. J. Syst. Evol. Microbiol.">
        <title>Characterization of a novel transitional group Rickettsia species (Rickettsia tillamookensis sp. nov.) from the western black-legged tick, Ixodes pacificus.</title>
        <authorList>
            <person name="Gauthier D.T."/>
            <person name="Karpathy S.E."/>
            <person name="Grizzard S.L."/>
            <person name="Batra D."/>
            <person name="Rowe L.A."/>
            <person name="Paddock C.D."/>
        </authorList>
    </citation>
    <scope>NUCLEOTIDE SEQUENCE [LARGE SCALE GENOMIC DNA]</scope>
    <source>
        <strain evidence="2 3">Tillamook 23</strain>
    </source>
</reference>
<dbReference type="EMBL" id="CP060138">
    <property type="protein sequence ID" value="QQV75533.1"/>
    <property type="molecule type" value="Genomic_DNA"/>
</dbReference>
<sequence>MVKKLKHDSLVKTVMSDPVAAQEFLEYYLPDDFKNLVDLSKIVVEQESYIEESLNKKYSDIIYKISTKSKEEAFVYVLIEAQSTIDYWTALRLWKYTLLLCERHKKGRSKLPLVYNLVIYNGKEVYNAPRNLWSLFTDSVMAKKLMMEDYQLVDLQAMSDDEIVKKKHLGMLEYMMKHIHMRDMIKLWEKFLTEFKHIIILDKERGYIYLRSFLWYTNAKLSKQKQPELVEVFTKHLSSKDKDTIMKTIADTYRDEGRQEGIQEGIQEARGEYNNSVSIAKSMFAQGFEIPIIAKTTGFKETFIRSIVKN</sequence>
<dbReference type="Proteomes" id="UP000595296">
    <property type="component" value="Chromosome"/>
</dbReference>